<evidence type="ECO:0000313" key="2">
    <source>
        <dbReference type="EnsemblMetazoa" id="ACHR003173-PA"/>
    </source>
</evidence>
<keyword evidence="3" id="KW-1185">Reference proteome</keyword>
<evidence type="ECO:0008006" key="4">
    <source>
        <dbReference type="Google" id="ProtNLM"/>
    </source>
</evidence>
<name>A0A182JXE1_9DIPT</name>
<dbReference type="Proteomes" id="UP000075881">
    <property type="component" value="Unassembled WGS sequence"/>
</dbReference>
<keyword evidence="1" id="KW-0732">Signal</keyword>
<dbReference type="Pfam" id="PF13855">
    <property type="entry name" value="LRR_8"/>
    <property type="match status" value="1"/>
</dbReference>
<reference evidence="2" key="2">
    <citation type="submission" date="2020-05" db="UniProtKB">
        <authorList>
            <consortium name="EnsemblMetazoa"/>
        </authorList>
    </citation>
    <scope>IDENTIFICATION</scope>
    <source>
        <strain evidence="2">ACHKN1017</strain>
    </source>
</reference>
<protein>
    <recommendedName>
        <fullName evidence="4">Leucine rich immune protein (Coil-less)</fullName>
    </recommendedName>
</protein>
<accession>A0A182JXE1</accession>
<feature type="signal peptide" evidence="1">
    <location>
        <begin position="1"/>
        <end position="23"/>
    </location>
</feature>
<evidence type="ECO:0000313" key="3">
    <source>
        <dbReference type="Proteomes" id="UP000075881"/>
    </source>
</evidence>
<dbReference type="STRING" id="43041.A0A182JXE1"/>
<dbReference type="AlphaFoldDB" id="A0A182JXE1"/>
<feature type="chain" id="PRO_5008124752" description="Leucine rich immune protein (Coil-less)" evidence="1">
    <location>
        <begin position="24"/>
        <end position="282"/>
    </location>
</feature>
<dbReference type="VEuPathDB" id="VectorBase:ACHR003173"/>
<proteinExistence type="predicted"/>
<dbReference type="InterPro" id="IPR001611">
    <property type="entry name" value="Leu-rich_rpt"/>
</dbReference>
<dbReference type="InterPro" id="IPR032675">
    <property type="entry name" value="LRR_dom_sf"/>
</dbReference>
<organism evidence="2 3">
    <name type="scientific">Anopheles christyi</name>
    <dbReference type="NCBI Taxonomy" id="43041"/>
    <lineage>
        <taxon>Eukaryota</taxon>
        <taxon>Metazoa</taxon>
        <taxon>Ecdysozoa</taxon>
        <taxon>Arthropoda</taxon>
        <taxon>Hexapoda</taxon>
        <taxon>Insecta</taxon>
        <taxon>Pterygota</taxon>
        <taxon>Neoptera</taxon>
        <taxon>Endopterygota</taxon>
        <taxon>Diptera</taxon>
        <taxon>Nematocera</taxon>
        <taxon>Culicoidea</taxon>
        <taxon>Culicidae</taxon>
        <taxon>Anophelinae</taxon>
        <taxon>Anopheles</taxon>
    </lineage>
</organism>
<sequence>MAIHRSVSLVLCVTSMFAMGMSSSNFAYVNGNLSCTIVNVTSESKLEDYSFLTNNTEELIFDKATIDVLDLTKPLSIINPWKVLINNSNVTRILFPASMSPSVVHLTNMGVENVQFEENTILQDFRTDYTSLQVVSPTVSKLQALDILWITHSQLTNFSFDVLESSPISLLYLIGNRIEVVMISPGMMCCRNLEEIFLSGNQLKHLDFGTMAQMSKLKTLFLEDNKLTDLQLSLSGKDQNHLTVAGNGETFCSWRAFYNEQELNNQEVQSPNCTDFFATLLA</sequence>
<dbReference type="EnsemblMetazoa" id="ACHR003173-RA">
    <property type="protein sequence ID" value="ACHR003173-PA"/>
    <property type="gene ID" value="ACHR003173"/>
</dbReference>
<evidence type="ECO:0000256" key="1">
    <source>
        <dbReference type="SAM" id="SignalP"/>
    </source>
</evidence>
<dbReference type="SUPFAM" id="SSF52058">
    <property type="entry name" value="L domain-like"/>
    <property type="match status" value="1"/>
</dbReference>
<reference evidence="3" key="1">
    <citation type="submission" date="2013-03" db="EMBL/GenBank/DDBJ databases">
        <title>The Genome Sequence of Anopheles christyi ACHKN1017.</title>
        <authorList>
            <consortium name="The Broad Institute Genomics Platform"/>
            <person name="Neafsey D.E."/>
            <person name="Besansky N."/>
            <person name="Walker B."/>
            <person name="Young S.K."/>
            <person name="Zeng Q."/>
            <person name="Gargeya S."/>
            <person name="Fitzgerald M."/>
            <person name="Haas B."/>
            <person name="Abouelleil A."/>
            <person name="Allen A.W."/>
            <person name="Alvarado L."/>
            <person name="Arachchi H.M."/>
            <person name="Berlin A.M."/>
            <person name="Chapman S.B."/>
            <person name="Gainer-Dewar J."/>
            <person name="Goldberg J."/>
            <person name="Griggs A."/>
            <person name="Gujja S."/>
            <person name="Hansen M."/>
            <person name="Howarth C."/>
            <person name="Imamovic A."/>
            <person name="Ireland A."/>
            <person name="Larimer J."/>
            <person name="McCowan C."/>
            <person name="Murphy C."/>
            <person name="Pearson M."/>
            <person name="Poon T.W."/>
            <person name="Priest M."/>
            <person name="Roberts A."/>
            <person name="Saif S."/>
            <person name="Shea T."/>
            <person name="Sisk P."/>
            <person name="Sykes S."/>
            <person name="Wortman J."/>
            <person name="Nusbaum C."/>
            <person name="Birren B."/>
        </authorList>
    </citation>
    <scope>NUCLEOTIDE SEQUENCE [LARGE SCALE GENOMIC DNA]</scope>
    <source>
        <strain evidence="3">ACHKN1017</strain>
    </source>
</reference>
<dbReference type="Gene3D" id="3.80.10.10">
    <property type="entry name" value="Ribonuclease Inhibitor"/>
    <property type="match status" value="1"/>
</dbReference>